<name>A0ABW0ZP38_9ACTN</name>
<sequence length="205" mass="22670">MTEYVLRVDNQSANFFDFCVFQRMPDTTVRDVFSLAWFAQSAHPTTQLTFRWTIDYSFVWNEPGTLVPGVIFDDSQTWDADPADPALNTVGLDYTEGAFTFERKAGASSNGLYIKQGPEVPANTAGVGIGMSGNGTYLVQAQPNLELVFQPHPNYWVAAGTFTEGQILDLETITNVAEVDYANNVYDVTATLQGDNSWNVQPTSR</sequence>
<proteinExistence type="predicted"/>
<dbReference type="Proteomes" id="UP001596074">
    <property type="component" value="Unassembled WGS sequence"/>
</dbReference>
<gene>
    <name evidence="1" type="ORF">ACFPZN_02745</name>
</gene>
<reference evidence="2" key="1">
    <citation type="journal article" date="2019" name="Int. J. Syst. Evol. Microbiol.">
        <title>The Global Catalogue of Microorganisms (GCM) 10K type strain sequencing project: providing services to taxonomists for standard genome sequencing and annotation.</title>
        <authorList>
            <consortium name="The Broad Institute Genomics Platform"/>
            <consortium name="The Broad Institute Genome Sequencing Center for Infectious Disease"/>
            <person name="Wu L."/>
            <person name="Ma J."/>
        </authorList>
    </citation>
    <scope>NUCLEOTIDE SEQUENCE [LARGE SCALE GENOMIC DNA]</scope>
    <source>
        <strain evidence="2">KCTC 42087</strain>
    </source>
</reference>
<keyword evidence="2" id="KW-1185">Reference proteome</keyword>
<evidence type="ECO:0000313" key="1">
    <source>
        <dbReference type="EMBL" id="MFC5744527.1"/>
    </source>
</evidence>
<dbReference type="EMBL" id="JBHSON010000003">
    <property type="protein sequence ID" value="MFC5744527.1"/>
    <property type="molecule type" value="Genomic_DNA"/>
</dbReference>
<accession>A0ABW0ZP38</accession>
<protein>
    <recommendedName>
        <fullName evidence="3">Protein rhiA</fullName>
    </recommendedName>
</protein>
<comment type="caution">
    <text evidence="1">The sequence shown here is derived from an EMBL/GenBank/DDBJ whole genome shotgun (WGS) entry which is preliminary data.</text>
</comment>
<evidence type="ECO:0008006" key="3">
    <source>
        <dbReference type="Google" id="ProtNLM"/>
    </source>
</evidence>
<organism evidence="1 2">
    <name type="scientific">Actinomadura rugatobispora</name>
    <dbReference type="NCBI Taxonomy" id="1994"/>
    <lineage>
        <taxon>Bacteria</taxon>
        <taxon>Bacillati</taxon>
        <taxon>Actinomycetota</taxon>
        <taxon>Actinomycetes</taxon>
        <taxon>Streptosporangiales</taxon>
        <taxon>Thermomonosporaceae</taxon>
        <taxon>Actinomadura</taxon>
    </lineage>
</organism>
<evidence type="ECO:0000313" key="2">
    <source>
        <dbReference type="Proteomes" id="UP001596074"/>
    </source>
</evidence>
<dbReference type="RefSeq" id="WP_378279773.1">
    <property type="nucleotide sequence ID" value="NZ_JBHSON010000003.1"/>
</dbReference>